<dbReference type="RefSeq" id="XP_031865261.1">
    <property type="nucleotide sequence ID" value="XM_032018424.1"/>
</dbReference>
<sequence>MLPQCVSRRTPQLASQGCYDEILYVGGWKAPTTGFTSSPEHQTSHLRFVKTVQDNCPTSLFTSVSSLLSLSSSPLISSSLALFIASILPLETPIPTQHPTLTPIDVIHPIANYPSLVPWRLEPRRGRNRSRSICATQISRKPGSILVRDQIGIQSQNGSSTTRLNRRRTRQTAQDKNNDSPWRNLAAIPIKYLYNKVAASSRAVVLLVSQVNVAQHSTSGSHSERIYREATFATTPPLNRIRSQDTGHRRIRAREPTL</sequence>
<organism evidence="2 3">
    <name type="scientific">Venustampulla echinocandica</name>
    <dbReference type="NCBI Taxonomy" id="2656787"/>
    <lineage>
        <taxon>Eukaryota</taxon>
        <taxon>Fungi</taxon>
        <taxon>Dikarya</taxon>
        <taxon>Ascomycota</taxon>
        <taxon>Pezizomycotina</taxon>
        <taxon>Leotiomycetes</taxon>
        <taxon>Helotiales</taxon>
        <taxon>Pleuroascaceae</taxon>
        <taxon>Venustampulla</taxon>
    </lineage>
</organism>
<keyword evidence="3" id="KW-1185">Reference proteome</keyword>
<dbReference type="EMBL" id="NPIC01000013">
    <property type="protein sequence ID" value="RDL31012.1"/>
    <property type="molecule type" value="Genomic_DNA"/>
</dbReference>
<accession>A0A370TAS6</accession>
<evidence type="ECO:0000313" key="2">
    <source>
        <dbReference type="EMBL" id="RDL31012.1"/>
    </source>
</evidence>
<protein>
    <submittedName>
        <fullName evidence="2">Uncharacterized protein</fullName>
    </submittedName>
</protein>
<evidence type="ECO:0000313" key="3">
    <source>
        <dbReference type="Proteomes" id="UP000254866"/>
    </source>
</evidence>
<gene>
    <name evidence="2" type="ORF">BP5553_09801</name>
</gene>
<feature type="region of interest" description="Disordered" evidence="1">
    <location>
        <begin position="156"/>
        <end position="181"/>
    </location>
</feature>
<dbReference type="GeneID" id="43602650"/>
<name>A0A370TAS6_9HELO</name>
<dbReference type="AlphaFoldDB" id="A0A370TAS6"/>
<reference evidence="2 3" key="1">
    <citation type="journal article" date="2018" name="IMA Fungus">
        <title>IMA Genome-F 9: Draft genome sequence of Annulohypoxylon stygium, Aspergillus mulundensis, Berkeleyomyces basicola (syn. Thielaviopsis basicola), Ceratocystis smalleyi, two Cercospora beticola strains, Coleophoma cylindrospora, Fusarium fracticaudum, Phialophora cf. hyalina, and Morchella septimelata.</title>
        <authorList>
            <person name="Wingfield B.D."/>
            <person name="Bills G.F."/>
            <person name="Dong Y."/>
            <person name="Huang W."/>
            <person name="Nel W.J."/>
            <person name="Swalarsk-Parry B.S."/>
            <person name="Vaghefi N."/>
            <person name="Wilken P.M."/>
            <person name="An Z."/>
            <person name="de Beer Z.W."/>
            <person name="De Vos L."/>
            <person name="Chen L."/>
            <person name="Duong T.A."/>
            <person name="Gao Y."/>
            <person name="Hammerbacher A."/>
            <person name="Kikkert J.R."/>
            <person name="Li Y."/>
            <person name="Li H."/>
            <person name="Li K."/>
            <person name="Li Q."/>
            <person name="Liu X."/>
            <person name="Ma X."/>
            <person name="Naidoo K."/>
            <person name="Pethybridge S.J."/>
            <person name="Sun J."/>
            <person name="Steenkamp E.T."/>
            <person name="van der Nest M.A."/>
            <person name="van Wyk S."/>
            <person name="Wingfield M.J."/>
            <person name="Xiong C."/>
            <person name="Yue Q."/>
            <person name="Zhang X."/>
        </authorList>
    </citation>
    <scope>NUCLEOTIDE SEQUENCE [LARGE SCALE GENOMIC DNA]</scope>
    <source>
        <strain evidence="2 3">BP 5553</strain>
    </source>
</reference>
<proteinExistence type="predicted"/>
<comment type="caution">
    <text evidence="2">The sequence shown here is derived from an EMBL/GenBank/DDBJ whole genome shotgun (WGS) entry which is preliminary data.</text>
</comment>
<evidence type="ECO:0000256" key="1">
    <source>
        <dbReference type="SAM" id="MobiDB-lite"/>
    </source>
</evidence>
<dbReference type="Proteomes" id="UP000254866">
    <property type="component" value="Unassembled WGS sequence"/>
</dbReference>